<dbReference type="PANTHER" id="PTHR12313">
    <property type="entry name" value="E3 UBIQUITIN-PROTEIN LIGASE RNF5-RELATED"/>
    <property type="match status" value="1"/>
</dbReference>
<dbReference type="Pfam" id="PF00097">
    <property type="entry name" value="zf-C3HC4"/>
    <property type="match status" value="1"/>
</dbReference>
<dbReference type="SMART" id="SM00184">
    <property type="entry name" value="RING"/>
    <property type="match status" value="1"/>
</dbReference>
<evidence type="ECO:0000256" key="2">
    <source>
        <dbReference type="ARBA" id="ARBA00004308"/>
    </source>
</evidence>
<dbReference type="PROSITE" id="PS50089">
    <property type="entry name" value="ZF_RING_2"/>
    <property type="match status" value="1"/>
</dbReference>
<keyword evidence="5 11" id="KW-0479">Metal-binding</keyword>
<accession>W9RPI5</accession>
<dbReference type="InterPro" id="IPR001841">
    <property type="entry name" value="Znf_RING"/>
</dbReference>
<organism evidence="13 14">
    <name type="scientific">Morus notabilis</name>
    <dbReference type="NCBI Taxonomy" id="981085"/>
    <lineage>
        <taxon>Eukaryota</taxon>
        <taxon>Viridiplantae</taxon>
        <taxon>Streptophyta</taxon>
        <taxon>Embryophyta</taxon>
        <taxon>Tracheophyta</taxon>
        <taxon>Spermatophyta</taxon>
        <taxon>Magnoliopsida</taxon>
        <taxon>eudicotyledons</taxon>
        <taxon>Gunneridae</taxon>
        <taxon>Pentapetalae</taxon>
        <taxon>rosids</taxon>
        <taxon>fabids</taxon>
        <taxon>Rosales</taxon>
        <taxon>Moraceae</taxon>
        <taxon>Moreae</taxon>
        <taxon>Morus</taxon>
    </lineage>
</organism>
<evidence type="ECO:0000313" key="14">
    <source>
        <dbReference type="Proteomes" id="UP000030645"/>
    </source>
</evidence>
<keyword evidence="7 11" id="KW-0833">Ubl conjugation pathway</keyword>
<keyword evidence="9 11" id="KW-0472">Membrane</keyword>
<feature type="transmembrane region" description="Helical" evidence="11">
    <location>
        <begin position="155"/>
        <end position="178"/>
    </location>
</feature>
<dbReference type="OrthoDB" id="6270329at2759"/>
<dbReference type="GO" id="GO:0005789">
    <property type="term" value="C:endoplasmic reticulum membrane"/>
    <property type="evidence" value="ECO:0007669"/>
    <property type="project" value="UniProtKB-SubCell"/>
</dbReference>
<dbReference type="UniPathway" id="UPA00143"/>
<evidence type="ECO:0000256" key="11">
    <source>
        <dbReference type="RuleBase" id="RU369090"/>
    </source>
</evidence>
<evidence type="ECO:0000256" key="5">
    <source>
        <dbReference type="ARBA" id="ARBA00022723"/>
    </source>
</evidence>
<evidence type="ECO:0000256" key="6">
    <source>
        <dbReference type="ARBA" id="ARBA00022771"/>
    </source>
</evidence>
<evidence type="ECO:0000256" key="9">
    <source>
        <dbReference type="ARBA" id="ARBA00023136"/>
    </source>
</evidence>
<comment type="catalytic activity">
    <reaction evidence="1 11">
        <text>S-ubiquitinyl-[E2 ubiquitin-conjugating enzyme]-L-cysteine + [acceptor protein]-L-lysine = [E2 ubiquitin-conjugating enzyme]-L-cysteine + N(6)-ubiquitinyl-[acceptor protein]-L-lysine.</text>
        <dbReference type="EC" id="2.3.2.27"/>
    </reaction>
</comment>
<comment type="function">
    <text evidence="11">E3 ubiquitin-protein ligase.</text>
</comment>
<dbReference type="Gene3D" id="3.30.40.10">
    <property type="entry name" value="Zinc/RING finger domain, C3HC4 (zinc finger)"/>
    <property type="match status" value="1"/>
</dbReference>
<comment type="pathway">
    <text evidence="3 11">Protein modification; protein ubiquitination.</text>
</comment>
<dbReference type="eggNOG" id="KOG0823">
    <property type="taxonomic scope" value="Eukaryota"/>
</dbReference>
<dbReference type="EC" id="2.3.2.27" evidence="11"/>
<feature type="transmembrane region" description="Helical" evidence="11">
    <location>
        <begin position="190"/>
        <end position="214"/>
    </location>
</feature>
<comment type="caution">
    <text evidence="11">Lacks conserved residue(s) required for the propagation of feature annotation.</text>
</comment>
<evidence type="ECO:0000256" key="10">
    <source>
        <dbReference type="PROSITE-ProRule" id="PRU00175"/>
    </source>
</evidence>
<dbReference type="KEGG" id="mnt:21409591"/>
<protein>
    <recommendedName>
        <fullName evidence="11">E3 ubiquitin-protein ligase RMA</fullName>
        <ecNumber evidence="11">2.3.2.27</ecNumber>
    </recommendedName>
    <alternativeName>
        <fullName evidence="11">Protein RING membrane-anchor</fullName>
    </alternativeName>
    <alternativeName>
        <fullName evidence="11">RING-type E3 ubiquitin transferase RMA</fullName>
    </alternativeName>
</protein>
<reference evidence="14" key="1">
    <citation type="submission" date="2013-01" db="EMBL/GenBank/DDBJ databases">
        <title>Draft Genome Sequence of a Mulberry Tree, Morus notabilis C.K. Schneid.</title>
        <authorList>
            <person name="He N."/>
            <person name="Zhao S."/>
        </authorList>
    </citation>
    <scope>NUCLEOTIDE SEQUENCE</scope>
</reference>
<evidence type="ECO:0000256" key="8">
    <source>
        <dbReference type="ARBA" id="ARBA00022833"/>
    </source>
</evidence>
<evidence type="ECO:0000313" key="13">
    <source>
        <dbReference type="EMBL" id="EXB63617.1"/>
    </source>
</evidence>
<keyword evidence="14" id="KW-1185">Reference proteome</keyword>
<evidence type="ECO:0000256" key="4">
    <source>
        <dbReference type="ARBA" id="ARBA00022679"/>
    </source>
</evidence>
<dbReference type="PROSITE" id="PS00518">
    <property type="entry name" value="ZF_RING_1"/>
    <property type="match status" value="1"/>
</dbReference>
<keyword evidence="6 10" id="KW-0863">Zinc-finger</keyword>
<evidence type="ECO:0000256" key="7">
    <source>
        <dbReference type="ARBA" id="ARBA00022786"/>
    </source>
</evidence>
<dbReference type="STRING" id="981085.W9RPI5"/>
<dbReference type="CDD" id="cd16534">
    <property type="entry name" value="RING-HC_RNF5-like"/>
    <property type="match status" value="1"/>
</dbReference>
<dbReference type="GO" id="GO:0006511">
    <property type="term" value="P:ubiquitin-dependent protein catabolic process"/>
    <property type="evidence" value="ECO:0007669"/>
    <property type="project" value="UniProtKB-UniRule"/>
</dbReference>
<dbReference type="GO" id="GO:0008270">
    <property type="term" value="F:zinc ion binding"/>
    <property type="evidence" value="ECO:0007669"/>
    <property type="project" value="UniProtKB-KW"/>
</dbReference>
<dbReference type="AlphaFoldDB" id="W9RPI5"/>
<name>W9RPI5_9ROSA</name>
<evidence type="ECO:0000256" key="1">
    <source>
        <dbReference type="ARBA" id="ARBA00000900"/>
    </source>
</evidence>
<dbReference type="Proteomes" id="UP000030645">
    <property type="component" value="Unassembled WGS sequence"/>
</dbReference>
<feature type="domain" description="RING-type" evidence="12">
    <location>
        <begin position="34"/>
        <end position="75"/>
    </location>
</feature>
<dbReference type="InterPro" id="IPR045103">
    <property type="entry name" value="RNF5/RNF185-like"/>
</dbReference>
<dbReference type="InterPro" id="IPR013083">
    <property type="entry name" value="Znf_RING/FYVE/PHD"/>
</dbReference>
<keyword evidence="11" id="KW-1133">Transmembrane helix</keyword>
<dbReference type="InterPro" id="IPR018957">
    <property type="entry name" value="Znf_C3HC4_RING-type"/>
</dbReference>
<proteinExistence type="predicted"/>
<keyword evidence="8 11" id="KW-0862">Zinc</keyword>
<keyword evidence="4 11" id="KW-0808">Transferase</keyword>
<dbReference type="SUPFAM" id="SSF57850">
    <property type="entry name" value="RING/U-box"/>
    <property type="match status" value="1"/>
</dbReference>
<evidence type="ECO:0000256" key="3">
    <source>
        <dbReference type="ARBA" id="ARBA00004906"/>
    </source>
</evidence>
<sequence length="250" mass="27356">MDTKQIGVCLVSKSNCPIDTSCDNNMSTSNDFDCCICYQVPVDPVVTLCGHLFCWPCLYKWLNNFSQSKQCPVCKCRAEENNLVPLFGKGRSKSSLSSLSSDSSSNIPDRPIATKIIAHSQTSTTTTAATHDQNHNLGSNRVMTRSSTQINTRRLVQVHALNGIVLAGLVAFIIFYFLNSVTTLSSVESAIVGAQMFGAGYAMGGVVAFVLVVFSDIQMRRLLSYVFYVVFVDILGFDGPHMDIITHDDN</sequence>
<dbReference type="GO" id="GO:0061630">
    <property type="term" value="F:ubiquitin protein ligase activity"/>
    <property type="evidence" value="ECO:0007669"/>
    <property type="project" value="UniProtKB-UniRule"/>
</dbReference>
<dbReference type="GO" id="GO:0016567">
    <property type="term" value="P:protein ubiquitination"/>
    <property type="evidence" value="ECO:0007669"/>
    <property type="project" value="UniProtKB-UniPathway"/>
</dbReference>
<dbReference type="InterPro" id="IPR017907">
    <property type="entry name" value="Znf_RING_CS"/>
</dbReference>
<dbReference type="EMBL" id="KE344491">
    <property type="protein sequence ID" value="EXB63617.1"/>
    <property type="molecule type" value="Genomic_DNA"/>
</dbReference>
<evidence type="ECO:0000259" key="12">
    <source>
        <dbReference type="PROSITE" id="PS50089"/>
    </source>
</evidence>
<gene>
    <name evidence="13" type="ORF">L484_026958</name>
</gene>
<comment type="domain">
    <text evidence="11">The RING-type zinc finger domain is responsible for E3 ligase activity.</text>
</comment>
<keyword evidence="11" id="KW-0812">Transmembrane</keyword>
<comment type="subcellular location">
    <subcellularLocation>
        <location evidence="2">Endomembrane system</location>
    </subcellularLocation>
    <subcellularLocation>
        <location evidence="11">Endoplasmic reticulum membrane</location>
        <topology evidence="11">Single-pass type IV membrane protein</topology>
    </subcellularLocation>
</comment>
<keyword evidence="11" id="KW-0256">Endoplasmic reticulum</keyword>